<feature type="region of interest" description="Disordered" evidence="1">
    <location>
        <begin position="22"/>
        <end position="59"/>
    </location>
</feature>
<dbReference type="EMBL" id="UARG01000017">
    <property type="protein sequence ID" value="SQA78182.1"/>
    <property type="molecule type" value="Genomic_DNA"/>
</dbReference>
<organism evidence="2 3">
    <name type="scientific">Capnocytophaga ochracea</name>
    <dbReference type="NCBI Taxonomy" id="1018"/>
    <lineage>
        <taxon>Bacteria</taxon>
        <taxon>Pseudomonadati</taxon>
        <taxon>Bacteroidota</taxon>
        <taxon>Flavobacteriia</taxon>
        <taxon>Flavobacteriales</taxon>
        <taxon>Flavobacteriaceae</taxon>
        <taxon>Capnocytophaga</taxon>
    </lineage>
</organism>
<dbReference type="Proteomes" id="UP000249891">
    <property type="component" value="Unassembled WGS sequence"/>
</dbReference>
<evidence type="ECO:0000313" key="2">
    <source>
        <dbReference type="EMBL" id="SQA78182.1"/>
    </source>
</evidence>
<evidence type="ECO:0000313" key="3">
    <source>
        <dbReference type="Proteomes" id="UP000249891"/>
    </source>
</evidence>
<reference evidence="2 3" key="1">
    <citation type="submission" date="2018-06" db="EMBL/GenBank/DDBJ databases">
        <authorList>
            <consortium name="Pathogen Informatics"/>
            <person name="Doyle S."/>
        </authorList>
    </citation>
    <scope>NUCLEOTIDE SEQUENCE [LARGE SCALE GENOMIC DNA]</scope>
    <source>
        <strain evidence="2 3">NCTC11546</strain>
    </source>
</reference>
<feature type="compositionally biased region" description="Basic and acidic residues" evidence="1">
    <location>
        <begin position="50"/>
        <end position="59"/>
    </location>
</feature>
<protein>
    <submittedName>
        <fullName evidence="2">Uncharacterized protein</fullName>
    </submittedName>
</protein>
<name>A0A2X2RCM8_CAPOC</name>
<sequence>MSVEYYRKQIIDLRARLAKEKENKKKDNAYYGDMAKKASSPSSKASYKKTKVDKAASHDRAIESLKKQIERSKESLAREKARKNKQVNDLKFL</sequence>
<gene>
    <name evidence="2" type="ORF">NCTC11546_01410</name>
</gene>
<feature type="region of interest" description="Disordered" evidence="1">
    <location>
        <begin position="73"/>
        <end position="93"/>
    </location>
</feature>
<dbReference type="RefSeq" id="WP_128091424.1">
    <property type="nucleotide sequence ID" value="NZ_UARG01000017.1"/>
</dbReference>
<accession>A0A2X2RCM8</accession>
<evidence type="ECO:0000256" key="1">
    <source>
        <dbReference type="SAM" id="MobiDB-lite"/>
    </source>
</evidence>
<dbReference type="AlphaFoldDB" id="A0A2X2RCM8"/>
<proteinExistence type="predicted"/>